<name>A0AAE8SFG0_9HYPO</name>
<accession>A0AAE8SFG0</accession>
<feature type="compositionally biased region" description="Polar residues" evidence="1">
    <location>
        <begin position="78"/>
        <end position="93"/>
    </location>
</feature>
<reference evidence="3" key="1">
    <citation type="submission" date="2018-03" db="EMBL/GenBank/DDBJ databases">
        <authorList>
            <person name="Guldener U."/>
        </authorList>
    </citation>
    <scope>NUCLEOTIDE SEQUENCE</scope>
</reference>
<keyword evidence="4" id="KW-1185">Reference proteome</keyword>
<dbReference type="SUPFAM" id="SSF52047">
    <property type="entry name" value="RNI-like"/>
    <property type="match status" value="1"/>
</dbReference>
<evidence type="ECO:0000313" key="3">
    <source>
        <dbReference type="EMBL" id="SPJ73918.1"/>
    </source>
</evidence>
<dbReference type="EMBL" id="ONZP01000110">
    <property type="protein sequence ID" value="SPJ73918.1"/>
    <property type="molecule type" value="Genomic_DNA"/>
</dbReference>
<dbReference type="InterPro" id="IPR032675">
    <property type="entry name" value="LRR_dom_sf"/>
</dbReference>
<sequence>MSTRRSARLRAQPTQEPVLAPDPTAKEEPKKRTKQKVPATKSDKEPASKRKKNGHASSESGVQPAAKARKKETGAGVTETSKSITQRPATTTSDTLLSLPGEVLNMILKNVDDTKSLGRLSTTSKSYYSLVTPQLYKRLDIYVTVHPHIAKFIRTLEPLLSIKQREQLKKEGTYKGQRESFSDKLDPQKIPELASFVTEAMFGIGDPGKKHRYIVHRYVEEAMKNMKNLEIVETMLVTESTAKSLAEQKNLKALSLIIDGLGEGDITALFDIKSLRHLSIRLVSFSRADDIEAKLGVSLILNSRSTLRSLNIKTSSFASYLLDGLAKHAKVKGAGRILTALESFSLTGAHINEDIKGVLAKAIDLAALRQLKIDYQSHGVELLCQYIGDVLSEAHGDANTDIKLRDLSLNMADDGWYTEPGEQEASLNAKIHLVSSFDTLTMLDLDEFGQYPEGQPERGINPSLLQAILKHQDLTNLKMAHNGIHGGCAIPHWQPHDIASVITNLPKLKELTFSTSACNLEEIGKTISQARNLASVKIGTIKTWAIGRANATEVKNLLRGIALGVMERDLNSDVKVFKWEDHSALKLVNIDGTVYELGSKFEKTKKGMSKKAEKFTVDLKPKREVLYREITSTRPTYGYALDPTWVNQVAKDLGRA</sequence>
<evidence type="ECO:0000256" key="1">
    <source>
        <dbReference type="SAM" id="MobiDB-lite"/>
    </source>
</evidence>
<dbReference type="PROSITE" id="PS50181">
    <property type="entry name" value="FBOX"/>
    <property type="match status" value="1"/>
</dbReference>
<dbReference type="Gene3D" id="3.80.10.10">
    <property type="entry name" value="Ribonuclease Inhibitor"/>
    <property type="match status" value="1"/>
</dbReference>
<dbReference type="SUPFAM" id="SSF81383">
    <property type="entry name" value="F-box domain"/>
    <property type="match status" value="1"/>
</dbReference>
<protein>
    <recommendedName>
        <fullName evidence="2">F-box domain-containing protein</fullName>
    </recommendedName>
</protein>
<feature type="domain" description="F-box" evidence="2">
    <location>
        <begin position="93"/>
        <end position="139"/>
    </location>
</feature>
<feature type="region of interest" description="Disordered" evidence="1">
    <location>
        <begin position="1"/>
        <end position="93"/>
    </location>
</feature>
<organism evidence="3 4">
    <name type="scientific">Fusarium torulosum</name>
    <dbReference type="NCBI Taxonomy" id="33205"/>
    <lineage>
        <taxon>Eukaryota</taxon>
        <taxon>Fungi</taxon>
        <taxon>Dikarya</taxon>
        <taxon>Ascomycota</taxon>
        <taxon>Pezizomycotina</taxon>
        <taxon>Sordariomycetes</taxon>
        <taxon>Hypocreomycetidae</taxon>
        <taxon>Hypocreales</taxon>
        <taxon>Nectriaceae</taxon>
        <taxon>Fusarium</taxon>
    </lineage>
</organism>
<evidence type="ECO:0000259" key="2">
    <source>
        <dbReference type="PROSITE" id="PS50181"/>
    </source>
</evidence>
<dbReference type="AlphaFoldDB" id="A0AAE8SFG0"/>
<dbReference type="Proteomes" id="UP001187734">
    <property type="component" value="Unassembled WGS sequence"/>
</dbReference>
<dbReference type="Pfam" id="PF12937">
    <property type="entry name" value="F-box-like"/>
    <property type="match status" value="1"/>
</dbReference>
<evidence type="ECO:0000313" key="4">
    <source>
        <dbReference type="Proteomes" id="UP001187734"/>
    </source>
</evidence>
<dbReference type="InterPro" id="IPR001810">
    <property type="entry name" value="F-box_dom"/>
</dbReference>
<comment type="caution">
    <text evidence="3">The sequence shown here is derived from an EMBL/GenBank/DDBJ whole genome shotgun (WGS) entry which is preliminary data.</text>
</comment>
<dbReference type="InterPro" id="IPR036047">
    <property type="entry name" value="F-box-like_dom_sf"/>
</dbReference>
<gene>
    <name evidence="3" type="ORF">FTOL_03648</name>
</gene>
<proteinExistence type="predicted"/>